<name>A0A3P7FQA8_WUCBA</name>
<protein>
    <submittedName>
        <fullName evidence="1">Uncharacterized protein</fullName>
    </submittedName>
</protein>
<reference evidence="1 2" key="1">
    <citation type="submission" date="2018-11" db="EMBL/GenBank/DDBJ databases">
        <authorList>
            <consortium name="Pathogen Informatics"/>
        </authorList>
    </citation>
    <scope>NUCLEOTIDE SEQUENCE [LARGE SCALE GENOMIC DNA]</scope>
</reference>
<dbReference type="InParanoid" id="A0A3P7FQA8"/>
<dbReference type="AlphaFoldDB" id="A0A3P7FQA8"/>
<evidence type="ECO:0000313" key="2">
    <source>
        <dbReference type="Proteomes" id="UP000270924"/>
    </source>
</evidence>
<sequence length="47" mass="5145">MKVLGCNDVGYDGTNMMEMLGHNDVSRGASLRSILSNELISVMEVRT</sequence>
<accession>A0A3P7FQA8</accession>
<gene>
    <name evidence="1" type="ORF">WBA_LOCUS6284</name>
</gene>
<dbReference type="EMBL" id="UYWW01003612">
    <property type="protein sequence ID" value="VDM12898.1"/>
    <property type="molecule type" value="Genomic_DNA"/>
</dbReference>
<proteinExistence type="predicted"/>
<evidence type="ECO:0000313" key="1">
    <source>
        <dbReference type="EMBL" id="VDM12898.1"/>
    </source>
</evidence>
<keyword evidence="2" id="KW-1185">Reference proteome</keyword>
<dbReference type="Proteomes" id="UP000270924">
    <property type="component" value="Unassembled WGS sequence"/>
</dbReference>
<organism evidence="1 2">
    <name type="scientific">Wuchereria bancrofti</name>
    <dbReference type="NCBI Taxonomy" id="6293"/>
    <lineage>
        <taxon>Eukaryota</taxon>
        <taxon>Metazoa</taxon>
        <taxon>Ecdysozoa</taxon>
        <taxon>Nematoda</taxon>
        <taxon>Chromadorea</taxon>
        <taxon>Rhabditida</taxon>
        <taxon>Spirurina</taxon>
        <taxon>Spiruromorpha</taxon>
        <taxon>Filarioidea</taxon>
        <taxon>Onchocercidae</taxon>
        <taxon>Wuchereria</taxon>
    </lineage>
</organism>